<feature type="disulfide bond" evidence="7">
    <location>
        <begin position="379"/>
        <end position="390"/>
    </location>
</feature>
<dbReference type="InterPro" id="IPR002331">
    <property type="entry name" value="Lipase_panc"/>
</dbReference>
<dbReference type="GeneID" id="106541951"/>
<dbReference type="InterPro" id="IPR000734">
    <property type="entry name" value="TAG_lipase"/>
</dbReference>
<dbReference type="CDD" id="cd00707">
    <property type="entry name" value="Pancreat_lipase_like"/>
    <property type="match status" value="1"/>
</dbReference>
<feature type="disulfide bond" evidence="7">
    <location>
        <begin position="393"/>
        <end position="398"/>
    </location>
</feature>
<dbReference type="SUPFAM" id="SSF49723">
    <property type="entry name" value="Lipase/lipooxygenase domain (PLAT/LH2 domain)"/>
    <property type="match status" value="1"/>
</dbReference>
<evidence type="ECO:0000256" key="3">
    <source>
        <dbReference type="ARBA" id="ARBA00022525"/>
    </source>
</evidence>
<keyword evidence="6" id="KW-0106">Calcium</keyword>
<dbReference type="PIRSF" id="PIRSF000865">
    <property type="entry name" value="Lipoprotein_lipase_LIPH"/>
    <property type="match status" value="1"/>
</dbReference>
<dbReference type="Pfam" id="PF00151">
    <property type="entry name" value="Lipase"/>
    <property type="match status" value="1"/>
</dbReference>
<keyword evidence="9" id="KW-0443">Lipid metabolism</keyword>
<feature type="active site" description="Charge relay system" evidence="5">
    <location>
        <position position="278"/>
    </location>
</feature>
<dbReference type="FunFam" id="3.40.50.1820:FF:000033">
    <property type="entry name" value="Pancreatic triacylglycerol lipase"/>
    <property type="match status" value="1"/>
</dbReference>
<feature type="disulfide bond" evidence="7">
    <location>
        <begin position="337"/>
        <end position="355"/>
    </location>
</feature>
<dbReference type="GO" id="GO:0005576">
    <property type="term" value="C:extracellular region"/>
    <property type="evidence" value="ECO:0007669"/>
    <property type="project" value="UniProtKB-SubCell"/>
</dbReference>
<dbReference type="RefSeq" id="XP_013913013.1">
    <property type="nucleotide sequence ID" value="XM_014057538.1"/>
</dbReference>
<keyword evidence="6" id="KW-0479">Metal-binding</keyword>
<dbReference type="GO" id="GO:0016042">
    <property type="term" value="P:lipid catabolic process"/>
    <property type="evidence" value="ECO:0007669"/>
    <property type="project" value="UniProtKB-KW"/>
</dbReference>
<dbReference type="Proteomes" id="UP000504617">
    <property type="component" value="Unplaced"/>
</dbReference>
<evidence type="ECO:0000256" key="4">
    <source>
        <dbReference type="ARBA" id="ARBA00023157"/>
    </source>
</evidence>
<keyword evidence="3 9" id="KW-0964">Secreted</keyword>
<comment type="catalytic activity">
    <reaction evidence="9">
        <text>a triacylglycerol + H2O = a diacylglycerol + a fatty acid + H(+)</text>
        <dbReference type="Rhea" id="RHEA:12044"/>
        <dbReference type="ChEBI" id="CHEBI:15377"/>
        <dbReference type="ChEBI" id="CHEBI:15378"/>
        <dbReference type="ChEBI" id="CHEBI:17855"/>
        <dbReference type="ChEBI" id="CHEBI:18035"/>
        <dbReference type="ChEBI" id="CHEBI:28868"/>
        <dbReference type="EC" id="3.1.1.3"/>
    </reaction>
</comment>
<evidence type="ECO:0000256" key="7">
    <source>
        <dbReference type="PIRSR" id="PIRSR000865-3"/>
    </source>
</evidence>
<dbReference type="GO" id="GO:0004465">
    <property type="term" value="F:lipoprotein lipase activity"/>
    <property type="evidence" value="ECO:0007669"/>
    <property type="project" value="TreeGrafter"/>
</dbReference>
<dbReference type="KEGG" id="tsr:106541951"/>
<gene>
    <name evidence="12" type="primary">LOC106541951</name>
</gene>
<evidence type="ECO:0000313" key="11">
    <source>
        <dbReference type="Proteomes" id="UP000504617"/>
    </source>
</evidence>
<feature type="binding site" evidence="6">
    <location>
        <position position="297"/>
    </location>
    <ligand>
        <name>Ca(2+)</name>
        <dbReference type="ChEBI" id="CHEBI:29108"/>
    </ligand>
</feature>
<dbReference type="PANTHER" id="PTHR11610:SF100">
    <property type="entry name" value="PANCREATIC LIPASE-RELATED PROTEIN 3"/>
    <property type="match status" value="1"/>
</dbReference>
<dbReference type="InterPro" id="IPR036392">
    <property type="entry name" value="PLAT/LH2_dom_sf"/>
</dbReference>
<dbReference type="AlphaFoldDB" id="A0A6I9XQM9"/>
<feature type="binding site" evidence="6">
    <location>
        <position position="294"/>
    </location>
    <ligand>
        <name>Ca(2+)</name>
        <dbReference type="ChEBI" id="CHEBI:29108"/>
    </ligand>
</feature>
<evidence type="ECO:0000313" key="12">
    <source>
        <dbReference type="RefSeq" id="XP_013913013.1"/>
    </source>
</evidence>
<dbReference type="OrthoDB" id="199913at2759"/>
<reference evidence="12" key="1">
    <citation type="submission" date="2025-08" db="UniProtKB">
        <authorList>
            <consortium name="RefSeq"/>
        </authorList>
    </citation>
    <scope>IDENTIFICATION</scope>
    <source>
        <tissue evidence="12">Skeletal muscle</tissue>
    </source>
</reference>
<evidence type="ECO:0000256" key="5">
    <source>
        <dbReference type="PIRSR" id="PIRSR000865-1"/>
    </source>
</evidence>
<dbReference type="Gene3D" id="3.40.50.1820">
    <property type="entry name" value="alpha/beta hydrolase"/>
    <property type="match status" value="1"/>
</dbReference>
<dbReference type="GO" id="GO:0046872">
    <property type="term" value="F:metal ion binding"/>
    <property type="evidence" value="ECO:0007669"/>
    <property type="project" value="UniProtKB-KW"/>
</dbReference>
<protein>
    <recommendedName>
        <fullName evidence="9">Triacylglycerol lipase</fullName>
        <ecNumber evidence="9">3.1.1.3</ecNumber>
    </recommendedName>
    <alternativeName>
        <fullName evidence="9">Pancreatic lipase</fullName>
    </alternativeName>
</protein>
<feature type="disulfide bond" evidence="7">
    <location>
        <begin position="98"/>
        <end position="104"/>
    </location>
</feature>
<feature type="active site" description="Charge relay system" evidence="5">
    <location>
        <position position="357"/>
    </location>
</feature>
<dbReference type="InterPro" id="IPR033906">
    <property type="entry name" value="Lipase_N"/>
</dbReference>
<evidence type="ECO:0000256" key="6">
    <source>
        <dbReference type="PIRSR" id="PIRSR000865-2"/>
    </source>
</evidence>
<dbReference type="InterPro" id="IPR016272">
    <property type="entry name" value="Lipase_LIPH"/>
</dbReference>
<keyword evidence="9" id="KW-0442">Lipid degradation</keyword>
<evidence type="ECO:0000256" key="8">
    <source>
        <dbReference type="RuleBase" id="RU004262"/>
    </source>
</evidence>
<keyword evidence="4 7" id="KW-1015">Disulfide bond</keyword>
<feature type="binding site" evidence="6">
    <location>
        <position position="289"/>
    </location>
    <ligand>
        <name>Ca(2+)</name>
        <dbReference type="ChEBI" id="CHEBI:29108"/>
    </ligand>
</feature>
<evidence type="ECO:0000256" key="1">
    <source>
        <dbReference type="ARBA" id="ARBA00004613"/>
    </source>
</evidence>
<dbReference type="EC" id="3.1.1.3" evidence="9"/>
<dbReference type="PRINTS" id="PR00823">
    <property type="entry name" value="PANCLIPASE"/>
</dbReference>
<dbReference type="SUPFAM" id="SSF53474">
    <property type="entry name" value="alpha/beta-Hydrolases"/>
    <property type="match status" value="1"/>
</dbReference>
<evidence type="ECO:0000256" key="2">
    <source>
        <dbReference type="ARBA" id="ARBA00010701"/>
    </source>
</evidence>
<comment type="similarity">
    <text evidence="2 8">Belongs to the AB hydrolase superfamily. Lipase family.</text>
</comment>
<feature type="disulfide bond" evidence="7">
    <location>
        <begin position="528"/>
        <end position="544"/>
    </location>
</feature>
<feature type="active site" description="Nucleophile" evidence="5">
    <location>
        <position position="248"/>
    </location>
</feature>
<sequence length="550" mass="61892">MYHAPKGIQFIFLHSLYMNTTRSSQNDSSKSGLQQIHLPDCREILQAPSETIGLHEIKAIQEEMACLSNLSALGDEEGRKKLMRHRTMQYCPAANEVCYETIGCFSDKPPWSGIPGRQLFGLPASPEKMNISFSLFTKETGNLSQKIMYNELSSVQNSKFSPLRKTRFVIHGYTSTGKYGWVVEMCLLLVDVEDINCFAVDWEDGAKCTYFIAGSNIRVLGAVIAKFIITMMKIYQYCPSNIHLIGHSLGAHTAGEAGRRLQYVGKKSPAIERISGLDPAAVGFEGFPEMVRLDPSDAGLVDVIHSNGVRFPLGLGMFNATGDMDFYPNGGKRMVGCNDVKEEQEQEDIRSVGNCHHSRSHEYYKYSIVHPSGFLAYPCKSYKSFQAGNCFPCPTEGCPVMGHYADQFHDKLKKRNQTYYLNTGSKEPFTSWRYNISVKLNGMKNVRGEINIVFHNKNGDMKEYPIMSGNLNREQIYSKLTDVEINPENASRIEFVWHKQFFTFFWAQLGAEKVNLTRGQDGRKTSLCGQGTVKYEVPQMLTPCGILKEA</sequence>
<feature type="disulfide bond" evidence="7">
    <location>
        <begin position="186"/>
        <end position="197"/>
    </location>
</feature>
<comment type="subcellular location">
    <subcellularLocation>
        <location evidence="1 9">Secreted</location>
    </subcellularLocation>
</comment>
<evidence type="ECO:0000256" key="9">
    <source>
        <dbReference type="RuleBase" id="RU362046"/>
    </source>
</evidence>
<organism evidence="11 12">
    <name type="scientific">Thamnophis sirtalis</name>
    <dbReference type="NCBI Taxonomy" id="35019"/>
    <lineage>
        <taxon>Eukaryota</taxon>
        <taxon>Metazoa</taxon>
        <taxon>Chordata</taxon>
        <taxon>Craniata</taxon>
        <taxon>Vertebrata</taxon>
        <taxon>Euteleostomi</taxon>
        <taxon>Lepidosauria</taxon>
        <taxon>Squamata</taxon>
        <taxon>Bifurcata</taxon>
        <taxon>Unidentata</taxon>
        <taxon>Episquamata</taxon>
        <taxon>Toxicofera</taxon>
        <taxon>Serpentes</taxon>
        <taxon>Colubroidea</taxon>
        <taxon>Colubridae</taxon>
        <taxon>Natricinae</taxon>
        <taxon>Thamnophis</taxon>
    </lineage>
</organism>
<keyword evidence="11" id="KW-1185">Reference proteome</keyword>
<dbReference type="PRINTS" id="PR00821">
    <property type="entry name" value="TAGLIPASE"/>
</dbReference>
<proteinExistence type="inferred from homology"/>
<dbReference type="InterPro" id="IPR013818">
    <property type="entry name" value="Lipase"/>
</dbReference>
<name>A0A6I9XQM9_9SAUR</name>
<feature type="binding site" evidence="6">
    <location>
        <position position="292"/>
    </location>
    <ligand>
        <name>Ca(2+)</name>
        <dbReference type="ChEBI" id="CHEBI:29108"/>
    </ligand>
</feature>
<feature type="domain" description="Lipase" evidence="10">
    <location>
        <begin position="96"/>
        <end position="429"/>
    </location>
</feature>
<dbReference type="Gene3D" id="2.60.60.20">
    <property type="entry name" value="PLAT/LH2 domain"/>
    <property type="match status" value="1"/>
</dbReference>
<dbReference type="PANTHER" id="PTHR11610">
    <property type="entry name" value="LIPASE"/>
    <property type="match status" value="1"/>
</dbReference>
<accession>A0A6I9XQM9</accession>
<dbReference type="InterPro" id="IPR029058">
    <property type="entry name" value="AB_hydrolase_fold"/>
</dbReference>
<evidence type="ECO:0000259" key="10">
    <source>
        <dbReference type="Pfam" id="PF00151"/>
    </source>
</evidence>